<evidence type="ECO:0000256" key="3">
    <source>
        <dbReference type="ARBA" id="ARBA00022448"/>
    </source>
</evidence>
<evidence type="ECO:0000256" key="4">
    <source>
        <dbReference type="ARBA" id="ARBA00022692"/>
    </source>
</evidence>
<dbReference type="GO" id="GO:0008519">
    <property type="term" value="F:ammonium channel activity"/>
    <property type="evidence" value="ECO:0007669"/>
    <property type="project" value="InterPro"/>
</dbReference>
<dbReference type="SMART" id="SM00382">
    <property type="entry name" value="AAA"/>
    <property type="match status" value="2"/>
</dbReference>
<feature type="signal peptide" evidence="10">
    <location>
        <begin position="1"/>
        <end position="25"/>
    </location>
</feature>
<comment type="subcellular location">
    <subcellularLocation>
        <location evidence="1">Membrane</location>
        <topology evidence="1">Multi-pass membrane protein</topology>
    </subcellularLocation>
</comment>
<dbReference type="SUPFAM" id="SSF111352">
    <property type="entry name" value="Ammonium transporter"/>
    <property type="match status" value="1"/>
</dbReference>
<dbReference type="FunFam" id="1.10.3430.10:FF:000011">
    <property type="entry name" value="Ammonium transporter"/>
    <property type="match status" value="1"/>
</dbReference>
<accession>A0A3F2RFY6</accession>
<dbReference type="GO" id="GO:0005524">
    <property type="term" value="F:ATP binding"/>
    <property type="evidence" value="ECO:0007669"/>
    <property type="project" value="InterPro"/>
</dbReference>
<feature type="chain" id="PRO_5017804507" description="AAA+ ATPase domain-containing protein" evidence="10">
    <location>
        <begin position="26"/>
        <end position="1733"/>
    </location>
</feature>
<comment type="caution">
    <text evidence="12">The sequence shown here is derived from an EMBL/GenBank/DDBJ whole genome shotgun (WGS) entry which is preliminary data.</text>
</comment>
<evidence type="ECO:0000256" key="10">
    <source>
        <dbReference type="SAM" id="SignalP"/>
    </source>
</evidence>
<feature type="transmembrane region" description="Helical" evidence="9">
    <location>
        <begin position="380"/>
        <end position="401"/>
    </location>
</feature>
<feature type="domain" description="AAA+ ATPase" evidence="11">
    <location>
        <begin position="1502"/>
        <end position="1644"/>
    </location>
</feature>
<keyword evidence="5 9" id="KW-1133">Transmembrane helix</keyword>
<evidence type="ECO:0000256" key="7">
    <source>
        <dbReference type="ARBA" id="ARBA00023177"/>
    </source>
</evidence>
<dbReference type="InterPro" id="IPR003593">
    <property type="entry name" value="AAA+_ATPase"/>
</dbReference>
<dbReference type="GO" id="GO:0005886">
    <property type="term" value="C:plasma membrane"/>
    <property type="evidence" value="ECO:0007669"/>
    <property type="project" value="TreeGrafter"/>
</dbReference>
<feature type="transmembrane region" description="Helical" evidence="9">
    <location>
        <begin position="265"/>
        <end position="284"/>
    </location>
</feature>
<dbReference type="PANTHER" id="PTHR43029:SF10">
    <property type="entry name" value="AMMONIUM TRANSPORTER MEP2"/>
    <property type="match status" value="1"/>
</dbReference>
<evidence type="ECO:0000256" key="9">
    <source>
        <dbReference type="SAM" id="Phobius"/>
    </source>
</evidence>
<dbReference type="GO" id="GO:0016887">
    <property type="term" value="F:ATP hydrolysis activity"/>
    <property type="evidence" value="ECO:0007669"/>
    <property type="project" value="InterPro"/>
</dbReference>
<dbReference type="SUPFAM" id="SSF52540">
    <property type="entry name" value="P-loop containing nucleoside triphosphate hydrolases"/>
    <property type="match status" value="2"/>
</dbReference>
<proteinExistence type="inferred from homology"/>
<feature type="transmembrane region" description="Helical" evidence="9">
    <location>
        <begin position="421"/>
        <end position="446"/>
    </location>
</feature>
<dbReference type="CDD" id="cd19481">
    <property type="entry name" value="RecA-like_protease"/>
    <property type="match status" value="1"/>
</dbReference>
<feature type="transmembrane region" description="Helical" evidence="9">
    <location>
        <begin position="184"/>
        <end position="207"/>
    </location>
</feature>
<protein>
    <recommendedName>
        <fullName evidence="11">AAA+ ATPase domain-containing protein</fullName>
    </recommendedName>
</protein>
<name>A0A3F2RFY6_9STRA</name>
<evidence type="ECO:0000313" key="12">
    <source>
        <dbReference type="EMBL" id="RLN55982.1"/>
    </source>
</evidence>
<keyword evidence="4 9" id="KW-0812">Transmembrane</keyword>
<dbReference type="Gene3D" id="1.10.3430.10">
    <property type="entry name" value="Ammonium transporter AmtB like domains"/>
    <property type="match status" value="1"/>
</dbReference>
<dbReference type="OrthoDB" id="10042665at2759"/>
<keyword evidence="6 9" id="KW-0472">Membrane</keyword>
<dbReference type="InterPro" id="IPR001905">
    <property type="entry name" value="Ammonium_transpt"/>
</dbReference>
<reference evidence="12 13" key="1">
    <citation type="submission" date="2018-07" db="EMBL/GenBank/DDBJ databases">
        <title>Genome sequencing of oomycete isolates from Chile give support for New Zealand origin for Phytophthora kernoviae and make available the first Nothophytophthora sp. genome.</title>
        <authorList>
            <person name="Studholme D.J."/>
            <person name="Sanfuentes E."/>
            <person name="Panda P."/>
            <person name="Hill R."/>
            <person name="Sambles C."/>
            <person name="Grant M."/>
            <person name="Williams N.M."/>
            <person name="Mcdougal R.L."/>
        </authorList>
    </citation>
    <scope>NUCLEOTIDE SEQUENCE [LARGE SCALE GENOMIC DNA]</scope>
    <source>
        <strain evidence="12">Chile6</strain>
    </source>
</reference>
<evidence type="ECO:0000256" key="6">
    <source>
        <dbReference type="ARBA" id="ARBA00023136"/>
    </source>
</evidence>
<evidence type="ECO:0000313" key="13">
    <source>
        <dbReference type="Proteomes" id="UP000277300"/>
    </source>
</evidence>
<dbReference type="InterPro" id="IPR054472">
    <property type="entry name" value="WHD"/>
</dbReference>
<dbReference type="InterPro" id="IPR027417">
    <property type="entry name" value="P-loop_NTPase"/>
</dbReference>
<dbReference type="EMBL" id="MBDO02000394">
    <property type="protein sequence ID" value="RLN55982.1"/>
    <property type="molecule type" value="Genomic_DNA"/>
</dbReference>
<dbReference type="Gene3D" id="3.40.50.300">
    <property type="entry name" value="P-loop containing nucleotide triphosphate hydrolases"/>
    <property type="match status" value="2"/>
</dbReference>
<feature type="transmembrane region" description="Helical" evidence="9">
    <location>
        <begin position="107"/>
        <end position="127"/>
    </location>
</feature>
<dbReference type="Pfam" id="PF00909">
    <property type="entry name" value="Ammonium_transp"/>
    <property type="match status" value="1"/>
</dbReference>
<evidence type="ECO:0000256" key="8">
    <source>
        <dbReference type="SAM" id="MobiDB-lite"/>
    </source>
</evidence>
<feature type="region of interest" description="Disordered" evidence="8">
    <location>
        <begin position="566"/>
        <end position="601"/>
    </location>
</feature>
<dbReference type="Proteomes" id="UP000277300">
    <property type="component" value="Unassembled WGS sequence"/>
</dbReference>
<keyword evidence="7" id="KW-0924">Ammonia transport</keyword>
<dbReference type="InterPro" id="IPR029020">
    <property type="entry name" value="Ammonium/urea_transptr"/>
</dbReference>
<dbReference type="Pfam" id="PF22977">
    <property type="entry name" value="WHD"/>
    <property type="match status" value="1"/>
</dbReference>
<feature type="region of interest" description="Disordered" evidence="8">
    <location>
        <begin position="872"/>
        <end position="936"/>
    </location>
</feature>
<feature type="domain" description="AAA+ ATPase" evidence="11">
    <location>
        <begin position="1241"/>
        <end position="1368"/>
    </location>
</feature>
<feature type="compositionally biased region" description="Acidic residues" evidence="8">
    <location>
        <begin position="914"/>
        <end position="926"/>
    </location>
</feature>
<keyword evidence="10" id="KW-0732">Signal</keyword>
<feature type="transmembrane region" description="Helical" evidence="9">
    <location>
        <begin position="348"/>
        <end position="368"/>
    </location>
</feature>
<evidence type="ECO:0000256" key="1">
    <source>
        <dbReference type="ARBA" id="ARBA00004141"/>
    </source>
</evidence>
<dbReference type="NCBIfam" id="TIGR00836">
    <property type="entry name" value="amt"/>
    <property type="match status" value="1"/>
</dbReference>
<evidence type="ECO:0000256" key="2">
    <source>
        <dbReference type="ARBA" id="ARBA00005887"/>
    </source>
</evidence>
<evidence type="ECO:0000256" key="5">
    <source>
        <dbReference type="ARBA" id="ARBA00022989"/>
    </source>
</evidence>
<gene>
    <name evidence="12" type="ORF">BBP00_00008224</name>
</gene>
<comment type="similarity">
    <text evidence="2">Belongs to the ammonia transporter channel (TC 1.A.11.2) family.</text>
</comment>
<dbReference type="PANTHER" id="PTHR43029">
    <property type="entry name" value="AMMONIUM TRANSPORTER MEP2"/>
    <property type="match status" value="1"/>
</dbReference>
<dbReference type="InterPro" id="IPR024041">
    <property type="entry name" value="NH4_transpt_AmtB-like_dom"/>
</dbReference>
<feature type="transmembrane region" description="Helical" evidence="9">
    <location>
        <begin position="228"/>
        <end position="253"/>
    </location>
</feature>
<sequence>MRRWSERIVILALFAVVTLTAPVSAESGSASTVSCMDSQYLDETTGDCVNYKNQGMKASADYGQAIDSGNTAWMLMSSALVMLMTPGVAFFYAGLAGEDMASNTMMMSFVSMALVTVQFWVFGYSAAFGSHGVFGWAGYSNVGETPSGTYGTGIPHILYAFFETQFAAVTPAELSGGIVGRMKFGTFLLFVLLWTSIVYDPLVYWIWSMKIDDTWKAASLGWEGKMGALDFGGGTVIHVSAGFGALAAALMVGKRFNHGDPIKPHNVPLVLLGCTFLWFGWFGFNGGSAAAADGIAALAAINTHLSASAGFLTWVLLEYAIHRKIDPCGAACGAVAGMVTITPGSGYVYPWASLIFGIVGAIVGFGAVQVKNKLRYDDTLDVFAIHGCCGFVGGLLTGLFATPDVNPNVIGGAFYGHGMQFVYQLVAQCVAASYAFFVTMAILVALKYTVGLRVSEDKEINGLDISYHGGLAYDYSNHGQNNMVAMMPAMSSLKETSSEYNCVESPVEKIMVQNLLRPVFVNNYKLSAVLPTIGQSVTAHAQDARQLPSSALRVLDSTQLFSFMAPGKRRRGNADANKNGSQVVSNDSEPKDQNGSSPATDAKALALSEALKHVQSEHEDILKALKGRFGFIRALLTEFWPEFQRDPRDETQLPVDGDSQWFWFMETQFMVIFLYEVALMEFSMSVTKPDSITLEHTMEKTTLSHRQDMEERVTFLARLKKYIQKMAKCRLAATKQAGKSLPRVFRLAEMYKLSEGETLLLQLLVVMQGCQSDTVRCQILDEDSQRRAMTCQRLTGLSEVDVAEFRDDEREHVKEGTLIVDEETYCTSLNLSNICVRVLLGRHLTSNQALKVSQTALEELLKGEGMSFGEMLEPKASSTTNSDSKLSSHKRARKNDEAAEEDGDEKMDDHDATSDSDLENHDEDDPSSSAFSFIGKYKSNDNKSKRAKLQAKADEKLLLSSADAGSDKHHLLSSLMDSSELKPYSPENQLEYLEDRFQVVAFAIRASGARVKDQMKEAGTKQPWDTSAPASTGRRELKAKQRVYNRRTQHRLALTRQAGHPLPRLEELAAKFKLNRFEQNVIIMLIGKTVSPVIKNLIDGVDTSPVQRMDESVIINQILSVFCDTFQEQVAHRVFFYKSSRLLTRGLVKLHRGRWHSTAGDLVDQRVELDRRVLDWVVGLDTEMNELVEGSDLYTPKVQLDQVVLPEEHKNTILETVESYESFRRYRKKCGLEQAGMAYGAGLVLLLCGASGTGKTMTVNAVAHHLKKRVLLVDFPSLQGKRQEGVETDADLRGLFREADMSNAVLFFDECENIFRQRDSGGDRLLNALLTEIERYEGIVFLATNRPFDLDEAMHRRITAVFEFKAPDHIQRRKIWDVLMLRGALQTEPGIDWDAIALKYELSGGFIKNAILSALLKAISRNSEAPVISHADVVAGCALQMRGSLHMKTFDHRVVPTSGLDELIVENSVQEKLRCIVQFEKARSVIYGQWGFDFGQSNKQQKGVSVMICGPSGVGKLNAAKSIGFEIGRPLKVVNFGQLAADSAAETRKALRAVFDDARLMDAVLVLTGFESFGSHIEGGVIPLENLESSPRFRMEVMRLLELMDTFPSTTILLADVDKAASSSLVQSEFCRRLKFVVEMRNPNAKLREKLWRSCFPPKAPLDTKKPVDFVRLSERYDLSTTSISDAVFRAAANAALREESKRVITMKDLMEAAEIERQKARGGAAAMDNLFV</sequence>
<organism evidence="12 13">
    <name type="scientific">Phytophthora kernoviae</name>
    <dbReference type="NCBI Taxonomy" id="325452"/>
    <lineage>
        <taxon>Eukaryota</taxon>
        <taxon>Sar</taxon>
        <taxon>Stramenopiles</taxon>
        <taxon>Oomycota</taxon>
        <taxon>Peronosporomycetes</taxon>
        <taxon>Peronosporales</taxon>
        <taxon>Peronosporaceae</taxon>
        <taxon>Phytophthora</taxon>
    </lineage>
</organism>
<feature type="compositionally biased region" description="Polar residues" evidence="8">
    <location>
        <begin position="576"/>
        <end position="599"/>
    </location>
</feature>
<feature type="transmembrane region" description="Helical" evidence="9">
    <location>
        <begin position="72"/>
        <end position="95"/>
    </location>
</feature>
<evidence type="ECO:0000259" key="11">
    <source>
        <dbReference type="SMART" id="SM00382"/>
    </source>
</evidence>
<keyword evidence="3" id="KW-0813">Transport</keyword>
<dbReference type="InterPro" id="IPR003959">
    <property type="entry name" value="ATPase_AAA_core"/>
</dbReference>
<feature type="transmembrane region" description="Helical" evidence="9">
    <location>
        <begin position="296"/>
        <end position="317"/>
    </location>
</feature>
<dbReference type="Pfam" id="PF00004">
    <property type="entry name" value="AAA"/>
    <property type="match status" value="2"/>
</dbReference>
<feature type="region of interest" description="Disordered" evidence="8">
    <location>
        <begin position="1014"/>
        <end position="1038"/>
    </location>
</feature>